<dbReference type="InterPro" id="IPR000504">
    <property type="entry name" value="RRM_dom"/>
</dbReference>
<reference evidence="4 5" key="1">
    <citation type="submission" date="2016-03" db="EMBL/GenBank/DDBJ databases">
        <title>How can Kluyveromyces marxianus grow so fast - potential evolutionary course in Saccharomyces Complex revealed by comparative genomics.</title>
        <authorList>
            <person name="Mo W."/>
            <person name="Lu W."/>
            <person name="Yang X."/>
            <person name="Qi J."/>
            <person name="Lv H."/>
        </authorList>
    </citation>
    <scope>NUCLEOTIDE SEQUENCE [LARGE SCALE GENOMIC DNA]</scope>
    <source>
        <strain evidence="4 5">FIM1</strain>
    </source>
</reference>
<sequence length="143" mass="16412">MSIINKLKLFSKTLRKQAPNSNIHSHKSQKPNKMTTSTGPNADRPTKKQKTHDPTLIEPKNTLYINNLNDQIRLHTLRESLYLLFATYGEVLKVSVRPKTRGQAFITFRTVEEANLALLSLKDETFFSKPLRIQFSNTNTTKL</sequence>
<organism evidence="4 5">
    <name type="scientific">Kluyveromyces marxianus</name>
    <name type="common">Yeast</name>
    <name type="synonym">Candida kefyr</name>
    <dbReference type="NCBI Taxonomy" id="4911"/>
    <lineage>
        <taxon>Eukaryota</taxon>
        <taxon>Fungi</taxon>
        <taxon>Dikarya</taxon>
        <taxon>Ascomycota</taxon>
        <taxon>Saccharomycotina</taxon>
        <taxon>Saccharomycetes</taxon>
        <taxon>Saccharomycetales</taxon>
        <taxon>Saccharomycetaceae</taxon>
        <taxon>Kluyveromyces</taxon>
    </lineage>
</organism>
<dbReference type="SMART" id="SM00360">
    <property type="entry name" value="RRM"/>
    <property type="match status" value="1"/>
</dbReference>
<dbReference type="CDD" id="cd12246">
    <property type="entry name" value="RRM1_U1A_like"/>
    <property type="match status" value="1"/>
</dbReference>
<feature type="domain" description="RRM" evidence="3">
    <location>
        <begin position="61"/>
        <end position="138"/>
    </location>
</feature>
<feature type="region of interest" description="Disordered" evidence="2">
    <location>
        <begin position="15"/>
        <end position="56"/>
    </location>
</feature>
<accession>A0ABX6F3C6</accession>
<dbReference type="PROSITE" id="PS50102">
    <property type="entry name" value="RRM"/>
    <property type="match status" value="1"/>
</dbReference>
<dbReference type="InterPro" id="IPR035979">
    <property type="entry name" value="RBD_domain_sf"/>
</dbReference>
<gene>
    <name evidence="4" type="primary">NSR1</name>
    <name evidence="4" type="ORF">FIM1_4621</name>
</gene>
<evidence type="ECO:0000313" key="4">
    <source>
        <dbReference type="EMBL" id="QGN18295.1"/>
    </source>
</evidence>
<dbReference type="SUPFAM" id="SSF54928">
    <property type="entry name" value="RNA-binding domain, RBD"/>
    <property type="match status" value="1"/>
</dbReference>
<dbReference type="Pfam" id="PF00076">
    <property type="entry name" value="RRM_1"/>
    <property type="match status" value="1"/>
</dbReference>
<evidence type="ECO:0000259" key="3">
    <source>
        <dbReference type="PROSITE" id="PS50102"/>
    </source>
</evidence>
<dbReference type="EMBL" id="CP015061">
    <property type="protein sequence ID" value="QGN18295.1"/>
    <property type="molecule type" value="Genomic_DNA"/>
</dbReference>
<dbReference type="Proteomes" id="UP000422736">
    <property type="component" value="Chromosome 7"/>
</dbReference>
<keyword evidence="5" id="KW-1185">Reference proteome</keyword>
<feature type="compositionally biased region" description="Polar residues" evidence="2">
    <location>
        <begin position="31"/>
        <end position="40"/>
    </location>
</feature>
<proteinExistence type="predicted"/>
<dbReference type="InterPro" id="IPR012677">
    <property type="entry name" value="Nucleotide-bd_a/b_plait_sf"/>
</dbReference>
<name>A0ABX6F3C6_KLUMA</name>
<evidence type="ECO:0000313" key="5">
    <source>
        <dbReference type="Proteomes" id="UP000422736"/>
    </source>
</evidence>
<evidence type="ECO:0000256" key="1">
    <source>
        <dbReference type="PROSITE-ProRule" id="PRU00176"/>
    </source>
</evidence>
<evidence type="ECO:0000256" key="2">
    <source>
        <dbReference type="SAM" id="MobiDB-lite"/>
    </source>
</evidence>
<protein>
    <submittedName>
        <fullName evidence="4">Protein NSR1</fullName>
    </submittedName>
</protein>
<dbReference type="Gene3D" id="3.30.70.330">
    <property type="match status" value="1"/>
</dbReference>
<keyword evidence="1" id="KW-0694">RNA-binding</keyword>